<dbReference type="Pfam" id="PF00089">
    <property type="entry name" value="Trypsin"/>
    <property type="match status" value="1"/>
</dbReference>
<dbReference type="GO" id="GO:0006508">
    <property type="term" value="P:proteolysis"/>
    <property type="evidence" value="ECO:0007669"/>
    <property type="project" value="UniProtKB-KW"/>
</dbReference>
<dbReference type="PROSITE" id="PS00134">
    <property type="entry name" value="TRYPSIN_HIS"/>
    <property type="match status" value="1"/>
</dbReference>
<evidence type="ECO:0000256" key="2">
    <source>
        <dbReference type="ARBA" id="ARBA00024195"/>
    </source>
</evidence>
<dbReference type="Proteomes" id="UP000515146">
    <property type="component" value="Unplaced"/>
</dbReference>
<protein>
    <submittedName>
        <fullName evidence="4">Plasma kallikrein-like</fullName>
    </submittedName>
</protein>
<evidence type="ECO:0000256" key="1">
    <source>
        <dbReference type="ARBA" id="ARBA00023157"/>
    </source>
</evidence>
<dbReference type="OrthoDB" id="10051896at2759"/>
<dbReference type="GO" id="GO:0004252">
    <property type="term" value="F:serine-type endopeptidase activity"/>
    <property type="evidence" value="ECO:0007669"/>
    <property type="project" value="InterPro"/>
</dbReference>
<dbReference type="AlphaFoldDB" id="A0A6P6XPG1"/>
<keyword evidence="3" id="KW-1185">Reference proteome</keyword>
<dbReference type="PROSITE" id="PS50240">
    <property type="entry name" value="TRYPSIN_DOM"/>
    <property type="match status" value="1"/>
</dbReference>
<proteinExistence type="inferred from homology"/>
<dbReference type="CDD" id="cd00190">
    <property type="entry name" value="Tryp_SPc"/>
    <property type="match status" value="1"/>
</dbReference>
<dbReference type="OMA" id="HWIIRTV"/>
<dbReference type="PRINTS" id="PR00722">
    <property type="entry name" value="CHYMOTRYPSIN"/>
</dbReference>
<dbReference type="SUPFAM" id="SSF50494">
    <property type="entry name" value="Trypsin-like serine proteases"/>
    <property type="match status" value="1"/>
</dbReference>
<dbReference type="InParanoid" id="A0A6P6XPG1"/>
<evidence type="ECO:0000313" key="4">
    <source>
        <dbReference type="RefSeq" id="XP_027193779.1"/>
    </source>
</evidence>
<dbReference type="InterPro" id="IPR001314">
    <property type="entry name" value="Peptidase_S1A"/>
</dbReference>
<comment type="similarity">
    <text evidence="2">Belongs to the peptidase S1 family. CLIP subfamily.</text>
</comment>
<dbReference type="PANTHER" id="PTHR24256">
    <property type="entry name" value="TRYPTASE-RELATED"/>
    <property type="match status" value="1"/>
</dbReference>
<dbReference type="SMART" id="SM00020">
    <property type="entry name" value="Tryp_SPc"/>
    <property type="match status" value="1"/>
</dbReference>
<dbReference type="RefSeq" id="XP_027193779.1">
    <property type="nucleotide sequence ID" value="XM_027337978.1"/>
</dbReference>
<dbReference type="InterPro" id="IPR043504">
    <property type="entry name" value="Peptidase_S1_PA_chymotrypsin"/>
</dbReference>
<reference evidence="4" key="1">
    <citation type="submission" date="2025-08" db="UniProtKB">
        <authorList>
            <consortium name="RefSeq"/>
        </authorList>
    </citation>
    <scope>IDENTIFICATION</scope>
    <source>
        <strain evidence="4">Airmid</strain>
    </source>
</reference>
<organism evidence="3 4">
    <name type="scientific">Dermatophagoides pteronyssinus</name>
    <name type="common">European house dust mite</name>
    <dbReference type="NCBI Taxonomy" id="6956"/>
    <lineage>
        <taxon>Eukaryota</taxon>
        <taxon>Metazoa</taxon>
        <taxon>Ecdysozoa</taxon>
        <taxon>Arthropoda</taxon>
        <taxon>Chelicerata</taxon>
        <taxon>Arachnida</taxon>
        <taxon>Acari</taxon>
        <taxon>Acariformes</taxon>
        <taxon>Sarcoptiformes</taxon>
        <taxon>Astigmata</taxon>
        <taxon>Psoroptidia</taxon>
        <taxon>Analgoidea</taxon>
        <taxon>Pyroglyphidae</taxon>
        <taxon>Dermatophagoidinae</taxon>
        <taxon>Dermatophagoides</taxon>
    </lineage>
</organism>
<name>A0A6P6XPG1_DERPT</name>
<keyword evidence="1" id="KW-1015">Disulfide bond</keyword>
<dbReference type="InterPro" id="IPR001254">
    <property type="entry name" value="Trypsin_dom"/>
</dbReference>
<evidence type="ECO:0000313" key="3">
    <source>
        <dbReference type="Proteomes" id="UP000515146"/>
    </source>
</evidence>
<sequence length="288" mass="32931">MVEMNKKKVSNVLILILLFGSINLIELPSKCGRRINHSLLEYRIVGGDLSQINQWPWQVFINITVDFGLIAKQINCGGSIVNENWILTAAHCVPHFVRSGLKVNIEAIFGAVDLKNSNGIRRKVVRWLAHEKFDYVNKQNDIALMQLNESVSFDDNTKLAPICLSKLDHSKLRIPICYATGFGFENRFFRQNDHQLRHVKELIIDERKCRQYYPDINNSTQICVDADLGGGHGTCLGDSGGPLQCFHTDKNRWYQIGLISYGEPCALPETPDVFTKIEYFYDWILQQQ</sequence>
<dbReference type="InterPro" id="IPR051487">
    <property type="entry name" value="Ser/Thr_Proteases_Immune/Dev"/>
</dbReference>
<dbReference type="FunFam" id="2.40.10.10:FF:000068">
    <property type="entry name" value="transmembrane protease serine 2"/>
    <property type="match status" value="1"/>
</dbReference>
<dbReference type="InterPro" id="IPR009003">
    <property type="entry name" value="Peptidase_S1_PA"/>
</dbReference>
<dbReference type="InterPro" id="IPR018114">
    <property type="entry name" value="TRYPSIN_HIS"/>
</dbReference>
<gene>
    <name evidence="4" type="primary">LOC113788515</name>
</gene>
<dbReference type="Gene3D" id="2.40.10.10">
    <property type="entry name" value="Trypsin-like serine proteases"/>
    <property type="match status" value="1"/>
</dbReference>
<dbReference type="KEGG" id="dpte:113788515"/>
<dbReference type="PROSITE" id="PS00135">
    <property type="entry name" value="TRYPSIN_SER"/>
    <property type="match status" value="1"/>
</dbReference>
<dbReference type="InterPro" id="IPR033116">
    <property type="entry name" value="TRYPSIN_SER"/>
</dbReference>
<accession>A0A6P6XPG1</accession>